<dbReference type="CDD" id="cd16647">
    <property type="entry name" value="mRING-HC-C3HC5_NEU1"/>
    <property type="match status" value="1"/>
</dbReference>
<proteinExistence type="predicted"/>
<feature type="region of interest" description="Disordered" evidence="3">
    <location>
        <begin position="50"/>
        <end position="93"/>
    </location>
</feature>
<evidence type="ECO:0000256" key="1">
    <source>
        <dbReference type="PROSITE-ProRule" id="PRU00175"/>
    </source>
</evidence>
<dbReference type="PANTHER" id="PTHR46519:SF3">
    <property type="entry name" value="RING_U-BOX SUPERFAMILY PROTEIN"/>
    <property type="match status" value="1"/>
</dbReference>
<dbReference type="InterPro" id="IPR013083">
    <property type="entry name" value="Znf_RING/FYVE/PHD"/>
</dbReference>
<keyword evidence="1" id="KW-0863">Zinc-finger</keyword>
<name>A0A9W7ID69_HIBTR</name>
<keyword evidence="2" id="KW-0175">Coiled coil</keyword>
<feature type="compositionally biased region" description="Low complexity" evidence="3">
    <location>
        <begin position="326"/>
        <end position="343"/>
    </location>
</feature>
<feature type="region of interest" description="Disordered" evidence="3">
    <location>
        <begin position="314"/>
        <end position="381"/>
    </location>
</feature>
<evidence type="ECO:0000256" key="2">
    <source>
        <dbReference type="SAM" id="Coils"/>
    </source>
</evidence>
<dbReference type="Proteomes" id="UP001165190">
    <property type="component" value="Unassembled WGS sequence"/>
</dbReference>
<feature type="domain" description="RING-type" evidence="4">
    <location>
        <begin position="773"/>
        <end position="812"/>
    </location>
</feature>
<feature type="compositionally biased region" description="Polar residues" evidence="3">
    <location>
        <begin position="632"/>
        <end position="650"/>
    </location>
</feature>
<dbReference type="PANTHER" id="PTHR46519">
    <property type="entry name" value="RING/U-BOX SUPERFAMILY PROTEIN"/>
    <property type="match status" value="1"/>
</dbReference>
<evidence type="ECO:0000259" key="4">
    <source>
        <dbReference type="PROSITE" id="PS50089"/>
    </source>
</evidence>
<protein>
    <recommendedName>
        <fullName evidence="4">RING-type domain-containing protein</fullName>
    </recommendedName>
</protein>
<feature type="region of interest" description="Disordered" evidence="3">
    <location>
        <begin position="407"/>
        <end position="429"/>
    </location>
</feature>
<dbReference type="Pfam" id="PF13920">
    <property type="entry name" value="zf-C3HC4_3"/>
    <property type="match status" value="1"/>
</dbReference>
<keyword evidence="1" id="KW-0862">Zinc</keyword>
<gene>
    <name evidence="5" type="ORF">HRI_002892100</name>
</gene>
<accession>A0A9W7ID69</accession>
<dbReference type="GO" id="GO:0008270">
    <property type="term" value="F:zinc ion binding"/>
    <property type="evidence" value="ECO:0007669"/>
    <property type="project" value="UniProtKB-KW"/>
</dbReference>
<feature type="compositionally biased region" description="Basic and acidic residues" evidence="3">
    <location>
        <begin position="50"/>
        <end position="59"/>
    </location>
</feature>
<evidence type="ECO:0000313" key="5">
    <source>
        <dbReference type="EMBL" id="GMI92228.1"/>
    </source>
</evidence>
<comment type="caution">
    <text evidence="5">The sequence shown here is derived from an EMBL/GenBank/DDBJ whole genome shotgun (WGS) entry which is preliminary data.</text>
</comment>
<dbReference type="SUPFAM" id="SSF57850">
    <property type="entry name" value="RING/U-box"/>
    <property type="match status" value="1"/>
</dbReference>
<feature type="coiled-coil region" evidence="2">
    <location>
        <begin position="701"/>
        <end position="728"/>
    </location>
</feature>
<keyword evidence="1" id="KW-0479">Metal-binding</keyword>
<feature type="compositionally biased region" description="Basic and acidic residues" evidence="3">
    <location>
        <begin position="76"/>
        <end position="86"/>
    </location>
</feature>
<dbReference type="OrthoDB" id="6078042at2759"/>
<dbReference type="Gene3D" id="3.30.40.10">
    <property type="entry name" value="Zinc/RING finger domain, C3HC4 (zinc finger)"/>
    <property type="match status" value="1"/>
</dbReference>
<sequence>MAIAGLHNISVLGNSFLRESQSQTSRSWGNGSTRASSLLQMWRELEDEHVVSHAQERASETMLQPRSDDLSVTDLSDSRNSEHSGVSDDASVSENEFGQWLPDQFGLQNGNSNNLNCEHSSDLGEVERERVREIFREWMNSGSRDHTSNVSCRNNSSRAQWQWLGETEQERVRIIRESVQMNSQQRGACVDSREEQATDVGGQIGRVLDGLVVNQNESRIGHVRRGIRKLCGRQALLDMLKKAERERQTELQGLLEHRAVSNFAHRNRIQSLLRGRFLRNGRIGEGNRSTSIAASELGLLRQKQTVSGLREGFFSRLDNSGSGPVSSNRSDTSSNADSNANRNEQNRLNSSPEITDGLNENPEHENEQTNNQRLLDGRTDLEDDVVEDVNWRETSARVEEWREQVSESVARDWQWSSSDESNENRDASGEILDGDWQENLANESCLDTLPNEAGEHINLQEAGATSYEHSSQDGGGSGTYGLMNDLENLQRNPVAWIDGPESASEVERWQEEEEDQETVEADWLEASVEYNEFMDGNEEASDMHHEDGGLHETTRDWLEGSYNLGAVTIGRTDALNFPDDDNVHSMELRELLSRRSVSTLLRSGFRESLDQLIQSYVERQNNSSVDWELNGASPTPASLEQDMEQQSGDQNDSHGDAETTPLALPSPRMPPMQPLWDQGSHHYNWAPHDVHQRFGIEWEIVNDLRIDMARLQQRMNDMQRMLETCMDMQLELQRSIRQEVSAALNRSAGSQGMIDDNLPKDVSNWDNVRKGICCICCEGNIDSLLYRCGHMCTCSNCANELVHGEGKCPMCRAPVVEVIRAYSIL</sequence>
<feature type="region of interest" description="Disordered" evidence="3">
    <location>
        <begin position="624"/>
        <end position="668"/>
    </location>
</feature>
<reference evidence="5" key="1">
    <citation type="submission" date="2023-05" db="EMBL/GenBank/DDBJ databases">
        <title>Genome and transcriptome analyses reveal genes involved in the formation of fine ridges on petal epidermal cells in Hibiscus trionum.</title>
        <authorList>
            <person name="Koshimizu S."/>
            <person name="Masuda S."/>
            <person name="Ishii T."/>
            <person name="Shirasu K."/>
            <person name="Hoshino A."/>
            <person name="Arita M."/>
        </authorList>
    </citation>
    <scope>NUCLEOTIDE SEQUENCE</scope>
    <source>
        <strain evidence="5">Hamamatsu line</strain>
    </source>
</reference>
<organism evidence="5 6">
    <name type="scientific">Hibiscus trionum</name>
    <name type="common">Flower of an hour</name>
    <dbReference type="NCBI Taxonomy" id="183268"/>
    <lineage>
        <taxon>Eukaryota</taxon>
        <taxon>Viridiplantae</taxon>
        <taxon>Streptophyta</taxon>
        <taxon>Embryophyta</taxon>
        <taxon>Tracheophyta</taxon>
        <taxon>Spermatophyta</taxon>
        <taxon>Magnoliopsida</taxon>
        <taxon>eudicotyledons</taxon>
        <taxon>Gunneridae</taxon>
        <taxon>Pentapetalae</taxon>
        <taxon>rosids</taxon>
        <taxon>malvids</taxon>
        <taxon>Malvales</taxon>
        <taxon>Malvaceae</taxon>
        <taxon>Malvoideae</taxon>
        <taxon>Hibiscus</taxon>
    </lineage>
</organism>
<dbReference type="EMBL" id="BSYR01000024">
    <property type="protein sequence ID" value="GMI92228.1"/>
    <property type="molecule type" value="Genomic_DNA"/>
</dbReference>
<evidence type="ECO:0000256" key="3">
    <source>
        <dbReference type="SAM" id="MobiDB-lite"/>
    </source>
</evidence>
<dbReference type="PROSITE" id="PS50089">
    <property type="entry name" value="ZF_RING_2"/>
    <property type="match status" value="1"/>
</dbReference>
<evidence type="ECO:0000313" key="6">
    <source>
        <dbReference type="Proteomes" id="UP001165190"/>
    </source>
</evidence>
<dbReference type="InterPro" id="IPR001841">
    <property type="entry name" value="Znf_RING"/>
</dbReference>
<dbReference type="AlphaFoldDB" id="A0A9W7ID69"/>
<keyword evidence="6" id="KW-1185">Reference proteome</keyword>